<dbReference type="STRING" id="320771.Cflav_PD0054"/>
<dbReference type="AlphaFoldDB" id="B9XT09"/>
<name>B9XT09_PEDPL</name>
<dbReference type="EMBL" id="ABOX02000092">
    <property type="protein sequence ID" value="EEF57019.1"/>
    <property type="molecule type" value="Genomic_DNA"/>
</dbReference>
<evidence type="ECO:0000313" key="2">
    <source>
        <dbReference type="Proteomes" id="UP000003688"/>
    </source>
</evidence>
<accession>B9XT09</accession>
<gene>
    <name evidence="1" type="ORF">Cflav_PD0054</name>
</gene>
<evidence type="ECO:0000313" key="1">
    <source>
        <dbReference type="EMBL" id="EEF57019.1"/>
    </source>
</evidence>
<proteinExistence type="predicted"/>
<reference evidence="1 2" key="1">
    <citation type="journal article" date="2011" name="J. Bacteriol.">
        <title>Genome sequence of 'Pedosphaera parvula' Ellin514, an aerobic Verrucomicrobial isolate from pasture soil.</title>
        <authorList>
            <person name="Kant R."/>
            <person name="van Passel M.W."/>
            <person name="Sangwan P."/>
            <person name="Palva A."/>
            <person name="Lucas S."/>
            <person name="Copeland A."/>
            <person name="Lapidus A."/>
            <person name="Glavina Del Rio T."/>
            <person name="Dalin E."/>
            <person name="Tice H."/>
            <person name="Bruce D."/>
            <person name="Goodwin L."/>
            <person name="Pitluck S."/>
            <person name="Chertkov O."/>
            <person name="Larimer F.W."/>
            <person name="Land M.L."/>
            <person name="Hauser L."/>
            <person name="Brettin T.S."/>
            <person name="Detter J.C."/>
            <person name="Han S."/>
            <person name="de Vos W.M."/>
            <person name="Janssen P.H."/>
            <person name="Smidt H."/>
        </authorList>
    </citation>
    <scope>NUCLEOTIDE SEQUENCE [LARGE SCALE GENOMIC DNA]</scope>
    <source>
        <strain evidence="1 2">Ellin514</strain>
    </source>
</reference>
<keyword evidence="2" id="KW-1185">Reference proteome</keyword>
<comment type="caution">
    <text evidence="1">The sequence shown here is derived from an EMBL/GenBank/DDBJ whole genome shotgun (WGS) entry which is preliminary data.</text>
</comment>
<dbReference type="Proteomes" id="UP000003688">
    <property type="component" value="Unassembled WGS sequence"/>
</dbReference>
<sequence length="65" mass="7591">MDNLFSNELFEIPCPKCKKEIQKPLSWFNKDIVSCPFCKAAISTRKFRAKLQATEKESARVRKQL</sequence>
<organism evidence="1 2">
    <name type="scientific">Pedosphaera parvula (strain Ellin514)</name>
    <dbReference type="NCBI Taxonomy" id="320771"/>
    <lineage>
        <taxon>Bacteria</taxon>
        <taxon>Pseudomonadati</taxon>
        <taxon>Verrucomicrobiota</taxon>
        <taxon>Pedosphaerae</taxon>
        <taxon>Pedosphaerales</taxon>
        <taxon>Pedosphaeraceae</taxon>
        <taxon>Pedosphaera</taxon>
    </lineage>
</organism>
<protein>
    <submittedName>
        <fullName evidence="1">Uncharacterized protein</fullName>
    </submittedName>
</protein>